<sequence>MDAHQTVPPSRAELVVDAEAIRQNVALLAETARRSGAATMAVVKADGYGHGALTAANAALAGGARWLGVRSQAEALHLRAGGVTADVLCWLHEPDEDFTEAVRQRVAVSVAAPRTLHSLIAAARRTGLVAHVHLKIDTGLSRNGATGADWPGLVAAAAEAERAGHVVVDAVWSHLACADEPGHPSIDAQAARFDEAWQTARAAGLRPLRHLANSAATLTRPDLHFDLVRPGIACYGLNPVADHTDVRLRPAMTLRSRVVLVKRVAAGEGVSYGLTWTAARDTTLALIPIGYADGVPRLLSGRMSVWLAGARRPIAGRICMDQFVVDCGDDVVEPGDPVVLFGPGDHGEPTATEWADAIGTIDYEIVTGMHRPRGRRIVVDGGPVLLDAGRARSEQHAEADE</sequence>
<dbReference type="GO" id="GO:0005829">
    <property type="term" value="C:cytosol"/>
    <property type="evidence" value="ECO:0007669"/>
    <property type="project" value="TreeGrafter"/>
</dbReference>
<feature type="active site" description="Proton acceptor; specific for D-alanine" evidence="7">
    <location>
        <position position="44"/>
    </location>
</feature>
<evidence type="ECO:0000256" key="2">
    <source>
        <dbReference type="ARBA" id="ARBA00001933"/>
    </source>
</evidence>
<feature type="active site" description="Proton acceptor; specific for L-alanine" evidence="7">
    <location>
        <position position="272"/>
    </location>
</feature>
<dbReference type="GO" id="GO:0009252">
    <property type="term" value="P:peptidoglycan biosynthetic process"/>
    <property type="evidence" value="ECO:0007669"/>
    <property type="project" value="TreeGrafter"/>
</dbReference>
<feature type="modified residue" description="N6-(pyridoxal phosphate)lysine" evidence="7 8">
    <location>
        <position position="44"/>
    </location>
</feature>
<evidence type="ECO:0000256" key="4">
    <source>
        <dbReference type="ARBA" id="ARBA00022898"/>
    </source>
</evidence>
<feature type="binding site" evidence="7 9">
    <location>
        <position position="320"/>
    </location>
    <ligand>
        <name>substrate</name>
    </ligand>
</feature>
<evidence type="ECO:0000256" key="8">
    <source>
        <dbReference type="PIRSR" id="PIRSR600821-50"/>
    </source>
</evidence>
<comment type="similarity">
    <text evidence="7">Belongs to the alanine racemase family.</text>
</comment>
<reference evidence="10 11" key="1">
    <citation type="submission" date="2017-07" db="EMBL/GenBank/DDBJ databases">
        <title>Complete genome sequence of Actinoalloteichus hoggarensis DSM 45943, type strain of Actinoalloteichus hoggarensis.</title>
        <authorList>
            <person name="Ruckert C."/>
            <person name="Nouioui I."/>
            <person name="Willmese J."/>
            <person name="van Wezel G."/>
            <person name="Klenk H.-P."/>
            <person name="Kalinowski J."/>
            <person name="Zotchev S.B."/>
        </authorList>
    </citation>
    <scope>NUCLEOTIDE SEQUENCE [LARGE SCALE GENOMIC DNA]</scope>
    <source>
        <strain evidence="10 11">DSM 45943</strain>
    </source>
</reference>
<dbReference type="Gene3D" id="3.20.20.10">
    <property type="entry name" value="Alanine racemase"/>
    <property type="match status" value="1"/>
</dbReference>
<protein>
    <recommendedName>
        <fullName evidence="6 7">Alanine racemase</fullName>
        <ecNumber evidence="3 7">5.1.1.1</ecNumber>
    </recommendedName>
</protein>
<evidence type="ECO:0000313" key="10">
    <source>
        <dbReference type="EMBL" id="ASO22760.1"/>
    </source>
</evidence>
<dbReference type="PANTHER" id="PTHR30511">
    <property type="entry name" value="ALANINE RACEMASE"/>
    <property type="match status" value="1"/>
</dbReference>
<dbReference type="GO" id="GO:0030170">
    <property type="term" value="F:pyridoxal phosphate binding"/>
    <property type="evidence" value="ECO:0007669"/>
    <property type="project" value="UniProtKB-UniRule"/>
</dbReference>
<evidence type="ECO:0000313" key="11">
    <source>
        <dbReference type="Proteomes" id="UP000204221"/>
    </source>
</evidence>
<dbReference type="NCBIfam" id="TIGR00492">
    <property type="entry name" value="alr"/>
    <property type="match status" value="1"/>
</dbReference>
<dbReference type="KEGG" id="ahg:AHOG_25775"/>
<keyword evidence="4 7" id="KW-0663">Pyridoxal phosphate</keyword>
<dbReference type="HAMAP" id="MF_01201">
    <property type="entry name" value="Ala_racemase"/>
    <property type="match status" value="1"/>
</dbReference>
<dbReference type="UniPathway" id="UPA00042">
    <property type="reaction ID" value="UER00497"/>
</dbReference>
<evidence type="ECO:0000256" key="3">
    <source>
        <dbReference type="ARBA" id="ARBA00013089"/>
    </source>
</evidence>
<dbReference type="FunFam" id="2.40.37.10:FF:000015">
    <property type="entry name" value="Alanine racemase"/>
    <property type="match status" value="1"/>
</dbReference>
<evidence type="ECO:0000256" key="6">
    <source>
        <dbReference type="ARBA" id="ARBA00072221"/>
    </source>
</evidence>
<dbReference type="Pfam" id="PF01168">
    <property type="entry name" value="Ala_racemase_N"/>
    <property type="match status" value="1"/>
</dbReference>
<accession>A0A221W9S7</accession>
<dbReference type="PROSITE" id="PS00395">
    <property type="entry name" value="ALANINE_RACEMASE"/>
    <property type="match status" value="1"/>
</dbReference>
<keyword evidence="11" id="KW-1185">Reference proteome</keyword>
<dbReference type="SUPFAM" id="SSF50621">
    <property type="entry name" value="Alanine racemase C-terminal domain-like"/>
    <property type="match status" value="1"/>
</dbReference>
<dbReference type="InterPro" id="IPR001608">
    <property type="entry name" value="Ala_racemase_N"/>
</dbReference>
<dbReference type="PANTHER" id="PTHR30511:SF0">
    <property type="entry name" value="ALANINE RACEMASE, CATABOLIC-RELATED"/>
    <property type="match status" value="1"/>
</dbReference>
<comment type="function">
    <text evidence="7">Catalyzes the interconversion of L-alanine and D-alanine. May also act on other amino acids.</text>
</comment>
<comment type="pathway">
    <text evidence="7">Amino-acid biosynthesis; D-alanine biosynthesis; D-alanine from L-alanine: step 1/1.</text>
</comment>
<dbReference type="GO" id="GO:0030632">
    <property type="term" value="P:D-alanine biosynthetic process"/>
    <property type="evidence" value="ECO:0007669"/>
    <property type="project" value="UniProtKB-UniRule"/>
</dbReference>
<dbReference type="InterPro" id="IPR000821">
    <property type="entry name" value="Ala_racemase"/>
</dbReference>
<dbReference type="PRINTS" id="PR00992">
    <property type="entry name" value="ALARACEMASE"/>
</dbReference>
<comment type="cofactor">
    <cofactor evidence="2 7 8">
        <name>pyridoxal 5'-phosphate</name>
        <dbReference type="ChEBI" id="CHEBI:597326"/>
    </cofactor>
</comment>
<evidence type="ECO:0000256" key="7">
    <source>
        <dbReference type="HAMAP-Rule" id="MF_01201"/>
    </source>
</evidence>
<feature type="binding site" evidence="7 9">
    <location>
        <position position="142"/>
    </location>
    <ligand>
        <name>substrate</name>
    </ligand>
</feature>
<dbReference type="AlphaFoldDB" id="A0A221W9S7"/>
<dbReference type="CDD" id="cd00430">
    <property type="entry name" value="PLPDE_III_AR"/>
    <property type="match status" value="1"/>
</dbReference>
<comment type="catalytic activity">
    <reaction evidence="1 7">
        <text>L-alanine = D-alanine</text>
        <dbReference type="Rhea" id="RHEA:20249"/>
        <dbReference type="ChEBI" id="CHEBI:57416"/>
        <dbReference type="ChEBI" id="CHEBI:57972"/>
        <dbReference type="EC" id="5.1.1.1"/>
    </reaction>
</comment>
<evidence type="ECO:0000256" key="1">
    <source>
        <dbReference type="ARBA" id="ARBA00000316"/>
    </source>
</evidence>
<evidence type="ECO:0000256" key="9">
    <source>
        <dbReference type="PIRSR" id="PIRSR600821-52"/>
    </source>
</evidence>
<dbReference type="Proteomes" id="UP000204221">
    <property type="component" value="Chromosome"/>
</dbReference>
<organism evidence="10 11">
    <name type="scientific">Actinoalloteichus hoggarensis</name>
    <dbReference type="NCBI Taxonomy" id="1470176"/>
    <lineage>
        <taxon>Bacteria</taxon>
        <taxon>Bacillati</taxon>
        <taxon>Actinomycetota</taxon>
        <taxon>Actinomycetes</taxon>
        <taxon>Pseudonocardiales</taxon>
        <taxon>Pseudonocardiaceae</taxon>
        <taxon>Actinoalloteichus</taxon>
    </lineage>
</organism>
<dbReference type="InterPro" id="IPR020622">
    <property type="entry name" value="Ala_racemase_pyridoxalP-BS"/>
</dbReference>
<dbReference type="FunFam" id="3.20.20.10:FF:000002">
    <property type="entry name" value="Alanine racemase"/>
    <property type="match status" value="1"/>
</dbReference>
<proteinExistence type="inferred from homology"/>
<gene>
    <name evidence="10" type="primary">alr</name>
    <name evidence="10" type="ORF">AHOG_25775</name>
</gene>
<dbReference type="Pfam" id="PF00842">
    <property type="entry name" value="Ala_racemase_C"/>
    <property type="match status" value="1"/>
</dbReference>
<dbReference type="OrthoDB" id="9813814at2"/>
<dbReference type="GO" id="GO:0008784">
    <property type="term" value="F:alanine racemase activity"/>
    <property type="evidence" value="ECO:0007669"/>
    <property type="project" value="UniProtKB-UniRule"/>
</dbReference>
<dbReference type="InterPro" id="IPR029066">
    <property type="entry name" value="PLP-binding_barrel"/>
</dbReference>
<evidence type="ECO:0000256" key="5">
    <source>
        <dbReference type="ARBA" id="ARBA00023235"/>
    </source>
</evidence>
<dbReference type="Gene3D" id="2.40.37.10">
    <property type="entry name" value="Lyase, Ornithine Decarboxylase, Chain A, domain 1"/>
    <property type="match status" value="1"/>
</dbReference>
<dbReference type="SMART" id="SM01005">
    <property type="entry name" value="Ala_racemase_C"/>
    <property type="match status" value="1"/>
</dbReference>
<keyword evidence="5 7" id="KW-0413">Isomerase</keyword>
<dbReference type="InterPro" id="IPR009006">
    <property type="entry name" value="Ala_racemase/Decarboxylase_C"/>
</dbReference>
<dbReference type="RefSeq" id="WP_093943645.1">
    <property type="nucleotide sequence ID" value="NZ_CP022521.1"/>
</dbReference>
<dbReference type="EMBL" id="CP022521">
    <property type="protein sequence ID" value="ASO22760.1"/>
    <property type="molecule type" value="Genomic_DNA"/>
</dbReference>
<dbReference type="SUPFAM" id="SSF51419">
    <property type="entry name" value="PLP-binding barrel"/>
    <property type="match status" value="1"/>
</dbReference>
<dbReference type="InterPro" id="IPR011079">
    <property type="entry name" value="Ala_racemase_C"/>
</dbReference>
<name>A0A221W9S7_9PSEU</name>
<dbReference type="EC" id="5.1.1.1" evidence="3 7"/>